<evidence type="ECO:0000313" key="2">
    <source>
        <dbReference type="EMBL" id="KKT85113.1"/>
    </source>
</evidence>
<dbReference type="Pfam" id="PF18895">
    <property type="entry name" value="T4SS_pilin"/>
    <property type="match status" value="1"/>
</dbReference>
<comment type="caution">
    <text evidence="2">The sequence shown here is derived from an EMBL/GenBank/DDBJ whole genome shotgun (WGS) entry which is preliminary data.</text>
</comment>
<dbReference type="AlphaFoldDB" id="A0A0G1KNN6"/>
<accession>A0A0G1KNN6</accession>
<dbReference type="InterPro" id="IPR043993">
    <property type="entry name" value="T4SS_pilin"/>
</dbReference>
<name>A0A0G1KNN6_UNCKA</name>
<reference evidence="2 3" key="1">
    <citation type="journal article" date="2015" name="Nature">
        <title>rRNA introns, odd ribosomes, and small enigmatic genomes across a large radiation of phyla.</title>
        <authorList>
            <person name="Brown C.T."/>
            <person name="Hug L.A."/>
            <person name="Thomas B.C."/>
            <person name="Sharon I."/>
            <person name="Castelle C.J."/>
            <person name="Singh A."/>
            <person name="Wilkins M.J."/>
            <person name="Williams K.H."/>
            <person name="Banfield J.F."/>
        </authorList>
    </citation>
    <scope>NUCLEOTIDE SEQUENCE [LARGE SCALE GENOMIC DNA]</scope>
</reference>
<evidence type="ECO:0000256" key="1">
    <source>
        <dbReference type="SAM" id="Phobius"/>
    </source>
</evidence>
<proteinExistence type="predicted"/>
<sequence>MALLAAESTDPFQYLPAWVEISPDRSSGYMTVSDFFGVALNVVFGTVIAISMITMIVSGIKFITAKGDPKAAAEAKSALTNSILGFILGIGAYTLKTIIFNVIGGNYGELLNATPNF</sequence>
<dbReference type="Proteomes" id="UP000034504">
    <property type="component" value="Unassembled WGS sequence"/>
</dbReference>
<keyword evidence="1" id="KW-0812">Transmembrane</keyword>
<feature type="transmembrane region" description="Helical" evidence="1">
    <location>
        <begin position="35"/>
        <end position="57"/>
    </location>
</feature>
<organism evidence="2 3">
    <name type="scientific">candidate division WWE3 bacterium GW2011_GWC2_44_9</name>
    <dbReference type="NCBI Taxonomy" id="1619125"/>
    <lineage>
        <taxon>Bacteria</taxon>
        <taxon>Katanobacteria</taxon>
    </lineage>
</organism>
<dbReference type="EMBL" id="LCJU01000003">
    <property type="protein sequence ID" value="KKT85113.1"/>
    <property type="molecule type" value="Genomic_DNA"/>
</dbReference>
<keyword evidence="1" id="KW-0472">Membrane</keyword>
<protein>
    <submittedName>
        <fullName evidence="2">Uncharacterized protein</fullName>
    </submittedName>
</protein>
<gene>
    <name evidence="2" type="ORF">UW82_C0003G0031</name>
</gene>
<keyword evidence="1" id="KW-1133">Transmembrane helix</keyword>
<feature type="transmembrane region" description="Helical" evidence="1">
    <location>
        <begin position="78"/>
        <end position="103"/>
    </location>
</feature>
<evidence type="ECO:0000313" key="3">
    <source>
        <dbReference type="Proteomes" id="UP000034504"/>
    </source>
</evidence>